<name>A0A409WII6_9AGAR</name>
<dbReference type="InParanoid" id="A0A409WII6"/>
<proteinExistence type="predicted"/>
<organism evidence="1 2">
    <name type="scientific">Gymnopilus dilepis</name>
    <dbReference type="NCBI Taxonomy" id="231916"/>
    <lineage>
        <taxon>Eukaryota</taxon>
        <taxon>Fungi</taxon>
        <taxon>Dikarya</taxon>
        <taxon>Basidiomycota</taxon>
        <taxon>Agaricomycotina</taxon>
        <taxon>Agaricomycetes</taxon>
        <taxon>Agaricomycetidae</taxon>
        <taxon>Agaricales</taxon>
        <taxon>Agaricineae</taxon>
        <taxon>Hymenogastraceae</taxon>
        <taxon>Gymnopilus</taxon>
    </lineage>
</organism>
<keyword evidence="2" id="KW-1185">Reference proteome</keyword>
<gene>
    <name evidence="1" type="ORF">CVT26_007698</name>
</gene>
<accession>A0A409WII6</accession>
<comment type="caution">
    <text evidence="1">The sequence shown here is derived from an EMBL/GenBank/DDBJ whole genome shotgun (WGS) entry which is preliminary data.</text>
</comment>
<evidence type="ECO:0000313" key="2">
    <source>
        <dbReference type="Proteomes" id="UP000284706"/>
    </source>
</evidence>
<dbReference type="AlphaFoldDB" id="A0A409WII6"/>
<reference evidence="1 2" key="1">
    <citation type="journal article" date="2018" name="Evol. Lett.">
        <title>Horizontal gene cluster transfer increased hallucinogenic mushroom diversity.</title>
        <authorList>
            <person name="Reynolds H.T."/>
            <person name="Vijayakumar V."/>
            <person name="Gluck-Thaler E."/>
            <person name="Korotkin H.B."/>
            <person name="Matheny P.B."/>
            <person name="Slot J.C."/>
        </authorList>
    </citation>
    <scope>NUCLEOTIDE SEQUENCE [LARGE SCALE GENOMIC DNA]</scope>
    <source>
        <strain evidence="1 2">SRW20</strain>
    </source>
</reference>
<sequence>MEVMTKIVADLVEYNPTIARLPGPQRARGCRLLMRRDDHLSKRDVVSMCIAFDDVKDARKFVQEGAFIFELGL</sequence>
<evidence type="ECO:0000313" key="1">
    <source>
        <dbReference type="EMBL" id="PPQ78305.1"/>
    </source>
</evidence>
<protein>
    <submittedName>
        <fullName evidence="1">Uncharacterized protein</fullName>
    </submittedName>
</protein>
<dbReference type="Proteomes" id="UP000284706">
    <property type="component" value="Unassembled WGS sequence"/>
</dbReference>
<dbReference type="EMBL" id="NHYE01005056">
    <property type="protein sequence ID" value="PPQ78305.1"/>
    <property type="molecule type" value="Genomic_DNA"/>
</dbReference>